<reference evidence="1 2" key="1">
    <citation type="journal article" date="2020" name="Mol. Plant Pathol.">
        <title>Plasmid composition and the chpG gene determine the virulence level of Clavibacter capsici natural isolates in pepper.</title>
        <authorList>
            <person name="Hwang I.S."/>
            <person name="Lee H.M."/>
            <person name="Oh E.J."/>
            <person name="Lee S."/>
            <person name="Heu S."/>
            <person name="Oh C.S."/>
        </authorList>
    </citation>
    <scope>NUCLEOTIDE SEQUENCE [LARGE SCALE GENOMIC DNA]</scope>
    <source>
        <strain evidence="1 2">1101</strain>
    </source>
</reference>
<accession>A0AAE6XSZ1</accession>
<proteinExistence type="predicted"/>
<dbReference type="AlphaFoldDB" id="A0AAE6XSZ1"/>
<dbReference type="RefSeq" id="WP_053775105.1">
    <property type="nucleotide sequence ID" value="NZ_CP012573.1"/>
</dbReference>
<dbReference type="EMBL" id="CP048049">
    <property type="protein sequence ID" value="QIS45677.1"/>
    <property type="molecule type" value="Genomic_DNA"/>
</dbReference>
<dbReference type="KEGG" id="ccap:AES38_11575"/>
<gene>
    <name evidence="1" type="ORF">GW570_11560</name>
</gene>
<sequence length="243" mass="25253">MSSIRRTRSTRSTLTTVAITAVAAIGIVIAAPGSGAFAVANPNSPEVRLSHSIESGHLLDDLKSGRITESDVLHAASTGIDVNGQHFDNWIDPSPEQTAAAEAQVASLRASAEADPKMKASLESAKASLDSTEASLNASLKAGDPSALGTGGSISESKNIFKHLIHWFTLYINHDWLRGLIGTSAGIAGVSVCVFFDLSRVTCGIVGAFFAGGISEVVKGSASCSGKGLYIKIPDTWNSHCEE</sequence>
<evidence type="ECO:0000313" key="1">
    <source>
        <dbReference type="EMBL" id="QIS45677.1"/>
    </source>
</evidence>
<name>A0AAE6XSZ1_9MICO</name>
<dbReference type="Proteomes" id="UP000503164">
    <property type="component" value="Chromosome"/>
</dbReference>
<keyword evidence="2" id="KW-1185">Reference proteome</keyword>
<protein>
    <submittedName>
        <fullName evidence="1">Uncharacterized protein</fullName>
    </submittedName>
</protein>
<organism evidence="1 2">
    <name type="scientific">Clavibacter capsici</name>
    <dbReference type="NCBI Taxonomy" id="1874630"/>
    <lineage>
        <taxon>Bacteria</taxon>
        <taxon>Bacillati</taxon>
        <taxon>Actinomycetota</taxon>
        <taxon>Actinomycetes</taxon>
        <taxon>Micrococcales</taxon>
        <taxon>Microbacteriaceae</taxon>
        <taxon>Clavibacter</taxon>
    </lineage>
</organism>
<evidence type="ECO:0000313" key="2">
    <source>
        <dbReference type="Proteomes" id="UP000503164"/>
    </source>
</evidence>